<dbReference type="eggNOG" id="arCOG00255">
    <property type="taxonomic scope" value="Archaea"/>
</dbReference>
<dbReference type="KEGG" id="cma:Cmaq_1344"/>
<comment type="pathway">
    <text evidence="1">Amino-acid biosynthesis; L-phenylalanine biosynthesis; phenylpyruvate from prephenate: step 1/1.</text>
</comment>
<keyword evidence="4" id="KW-0057">Aromatic amino acid biosynthesis</keyword>
<keyword evidence="3" id="KW-0028">Amino-acid biosynthesis</keyword>
<dbReference type="PANTHER" id="PTHR21022:SF19">
    <property type="entry name" value="PREPHENATE DEHYDRATASE-RELATED"/>
    <property type="match status" value="1"/>
</dbReference>
<feature type="domain" description="ACT" evidence="8">
    <location>
        <begin position="197"/>
        <end position="274"/>
    </location>
</feature>
<dbReference type="GO" id="GO:0005737">
    <property type="term" value="C:cytoplasm"/>
    <property type="evidence" value="ECO:0007669"/>
    <property type="project" value="TreeGrafter"/>
</dbReference>
<dbReference type="Gene3D" id="3.30.70.260">
    <property type="match status" value="1"/>
</dbReference>
<dbReference type="RefSeq" id="WP_012186389.1">
    <property type="nucleotide sequence ID" value="NC_009954.1"/>
</dbReference>
<evidence type="ECO:0000259" key="7">
    <source>
        <dbReference type="PROSITE" id="PS51171"/>
    </source>
</evidence>
<accession>A8M8V1</accession>
<evidence type="ECO:0000256" key="6">
    <source>
        <dbReference type="ARBA" id="ARBA00023239"/>
    </source>
</evidence>
<dbReference type="InterPro" id="IPR045865">
    <property type="entry name" value="ACT-like_dom_sf"/>
</dbReference>
<dbReference type="Gene3D" id="3.40.190.10">
    <property type="entry name" value="Periplasmic binding protein-like II"/>
    <property type="match status" value="2"/>
</dbReference>
<keyword evidence="6 9" id="KW-0456">Lyase</keyword>
<evidence type="ECO:0000313" key="9">
    <source>
        <dbReference type="EMBL" id="ABW02170.1"/>
    </source>
</evidence>
<evidence type="ECO:0000259" key="8">
    <source>
        <dbReference type="PROSITE" id="PS51671"/>
    </source>
</evidence>
<dbReference type="STRING" id="397948.Cmaq_1344"/>
<name>A8M8V1_CALMQ</name>
<keyword evidence="5" id="KW-0584">Phenylalanine biosynthesis</keyword>
<dbReference type="HOGENOM" id="CLU_035008_0_2_2"/>
<dbReference type="InterPro" id="IPR008242">
    <property type="entry name" value="Chor_mutase/pphenate_deHydtase"/>
</dbReference>
<dbReference type="PROSITE" id="PS51671">
    <property type="entry name" value="ACT"/>
    <property type="match status" value="1"/>
</dbReference>
<dbReference type="PIRSF" id="PIRSF001500">
    <property type="entry name" value="Chor_mut_pdt_Ppr"/>
    <property type="match status" value="1"/>
</dbReference>
<proteinExistence type="predicted"/>
<dbReference type="GeneID" id="5708869"/>
<dbReference type="PANTHER" id="PTHR21022">
    <property type="entry name" value="PREPHENATE DEHYDRATASE P PROTEIN"/>
    <property type="match status" value="1"/>
</dbReference>
<dbReference type="AlphaFoldDB" id="A8M8V1"/>
<evidence type="ECO:0000256" key="4">
    <source>
        <dbReference type="ARBA" id="ARBA00023141"/>
    </source>
</evidence>
<organism evidence="9 10">
    <name type="scientific">Caldivirga maquilingensis (strain ATCC 700844 / DSM 13496 / JCM 10307 / IC-167)</name>
    <dbReference type="NCBI Taxonomy" id="397948"/>
    <lineage>
        <taxon>Archaea</taxon>
        <taxon>Thermoproteota</taxon>
        <taxon>Thermoprotei</taxon>
        <taxon>Thermoproteales</taxon>
        <taxon>Thermoproteaceae</taxon>
        <taxon>Caldivirga</taxon>
    </lineage>
</organism>
<dbReference type="UniPathway" id="UPA00121">
    <property type="reaction ID" value="UER00345"/>
</dbReference>
<reference evidence="9 10" key="1">
    <citation type="submission" date="2007-10" db="EMBL/GenBank/DDBJ databases">
        <title>Complete sequence of Caldivirga maquilingensis IC-167.</title>
        <authorList>
            <consortium name="US DOE Joint Genome Institute"/>
            <person name="Copeland A."/>
            <person name="Lucas S."/>
            <person name="Lapidus A."/>
            <person name="Barry K."/>
            <person name="Glavina del Rio T."/>
            <person name="Dalin E."/>
            <person name="Tice H."/>
            <person name="Pitluck S."/>
            <person name="Saunders E."/>
            <person name="Brettin T."/>
            <person name="Bruce D."/>
            <person name="Detter J.C."/>
            <person name="Han C."/>
            <person name="Schmutz J."/>
            <person name="Larimer F."/>
            <person name="Land M."/>
            <person name="Hauser L."/>
            <person name="Kyrpides N."/>
            <person name="Ivanova N."/>
            <person name="Biddle J.F."/>
            <person name="Zhang Z."/>
            <person name="Fitz-Gibbon S.T."/>
            <person name="Lowe T.M."/>
            <person name="Saltikov C."/>
            <person name="House C.H."/>
            <person name="Richardson P."/>
        </authorList>
    </citation>
    <scope>NUCLEOTIDE SEQUENCE [LARGE SCALE GENOMIC DNA]</scope>
    <source>
        <strain evidence="10">ATCC 700844 / DSM 13496 / JCM 10307 / IC-167</strain>
    </source>
</reference>
<dbReference type="InterPro" id="IPR002912">
    <property type="entry name" value="ACT_dom"/>
</dbReference>
<evidence type="ECO:0000256" key="3">
    <source>
        <dbReference type="ARBA" id="ARBA00022605"/>
    </source>
</evidence>
<dbReference type="SUPFAM" id="SSF53850">
    <property type="entry name" value="Periplasmic binding protein-like II"/>
    <property type="match status" value="1"/>
</dbReference>
<gene>
    <name evidence="9" type="ordered locus">Cmaq_1344</name>
</gene>
<evidence type="ECO:0000313" key="10">
    <source>
        <dbReference type="Proteomes" id="UP000001137"/>
    </source>
</evidence>
<protein>
    <recommendedName>
        <fullName evidence="2">prephenate dehydratase</fullName>
        <ecNumber evidence="2">4.2.1.51</ecNumber>
    </recommendedName>
</protein>
<evidence type="ECO:0000256" key="2">
    <source>
        <dbReference type="ARBA" id="ARBA00013147"/>
    </source>
</evidence>
<dbReference type="CDD" id="cd04905">
    <property type="entry name" value="ACT_CM-PDT"/>
    <property type="match status" value="1"/>
</dbReference>
<dbReference type="CDD" id="cd13630">
    <property type="entry name" value="PBP2_PDT_1"/>
    <property type="match status" value="1"/>
</dbReference>
<dbReference type="SUPFAM" id="SSF55021">
    <property type="entry name" value="ACT-like"/>
    <property type="match status" value="1"/>
</dbReference>
<keyword evidence="10" id="KW-1185">Reference proteome</keyword>
<dbReference type="InterPro" id="IPR001086">
    <property type="entry name" value="Preph_deHydtase"/>
</dbReference>
<evidence type="ECO:0000256" key="1">
    <source>
        <dbReference type="ARBA" id="ARBA00004741"/>
    </source>
</evidence>
<dbReference type="EC" id="4.2.1.51" evidence="2"/>
<sequence length="286" mass="31524">MVLSVIKGYLNSNRKVAYLGPEGTFSHEVALMLLNGTMIPVKGINDIVKGVYNGQFNYGVVPFENNLAGIVGDTIDALIKWNVGVKASVEYRVSLCLVVNNDVDSLSEIKEIYSHPHAIEESKEFLSGLNATIRQTSSTAEALNMVIGHRERAAVASRLGAQLRGLKTITCGIEDKPSFTKFLILQRDVGNIGDRSLVIFSVPNKPGSLYSALKPFAEAELNLTMIYSRPNKMGPWEYDFILEVECSLSDGKCLKAINELREHSAYVKILGSYRYLTMQGYDDSSS</sequence>
<dbReference type="Proteomes" id="UP000001137">
    <property type="component" value="Chromosome"/>
</dbReference>
<dbReference type="Pfam" id="PF01842">
    <property type="entry name" value="ACT"/>
    <property type="match status" value="1"/>
</dbReference>
<dbReference type="Pfam" id="PF00800">
    <property type="entry name" value="PDT"/>
    <property type="match status" value="1"/>
</dbReference>
<dbReference type="PROSITE" id="PS51171">
    <property type="entry name" value="PREPHENATE_DEHYDR_3"/>
    <property type="match status" value="1"/>
</dbReference>
<feature type="domain" description="Prephenate dehydratase" evidence="7">
    <location>
        <begin position="15"/>
        <end position="187"/>
    </location>
</feature>
<dbReference type="GO" id="GO:0009094">
    <property type="term" value="P:L-phenylalanine biosynthetic process"/>
    <property type="evidence" value="ECO:0007669"/>
    <property type="project" value="UniProtKB-UniPathway"/>
</dbReference>
<evidence type="ECO:0000256" key="5">
    <source>
        <dbReference type="ARBA" id="ARBA00023222"/>
    </source>
</evidence>
<dbReference type="GO" id="GO:0004664">
    <property type="term" value="F:prephenate dehydratase activity"/>
    <property type="evidence" value="ECO:0007669"/>
    <property type="project" value="UniProtKB-EC"/>
</dbReference>
<dbReference type="EMBL" id="CP000852">
    <property type="protein sequence ID" value="ABW02170.1"/>
    <property type="molecule type" value="Genomic_DNA"/>
</dbReference>